<gene>
    <name evidence="1" type="ORF">OWV82_003862</name>
</gene>
<accession>A0ACC1YNH6</accession>
<sequence>MAANPMETLSRVGFLTNYSHSHFSRFSPLPRTQKPLSKKTAPAFSSVLRTSIRPVGKLAEEDVFQIFFKDRELNGDFISKASDMFWQRGVGKFVDADGAKLAADTSEQIDQVIESDNDDGFLKLSTTHEWLLGDDSAPINKKPTAKALQDDSERRKKLNFLKYEALKRELMLLSVGIGTACTGYCLIALSVKATLSYAVGVLFSCLYLQLLYQHADSLSKEMVPQIFMQKKSKKIGIRSEDLLYFLERSIKGSGVALSSPRLVIPAAIFGLWVLSHKYFANDLFDFQLVPALVGMFVYKAAALVQVYRDNEDLQFVFPDNEGGSSD</sequence>
<dbReference type="Proteomes" id="UP001164539">
    <property type="component" value="Chromosome 2"/>
</dbReference>
<proteinExistence type="predicted"/>
<comment type="caution">
    <text evidence="1">The sequence shown here is derived from an EMBL/GenBank/DDBJ whole genome shotgun (WGS) entry which is preliminary data.</text>
</comment>
<keyword evidence="2" id="KW-1185">Reference proteome</keyword>
<organism evidence="1 2">
    <name type="scientific">Melia azedarach</name>
    <name type="common">Chinaberry tree</name>
    <dbReference type="NCBI Taxonomy" id="155640"/>
    <lineage>
        <taxon>Eukaryota</taxon>
        <taxon>Viridiplantae</taxon>
        <taxon>Streptophyta</taxon>
        <taxon>Embryophyta</taxon>
        <taxon>Tracheophyta</taxon>
        <taxon>Spermatophyta</taxon>
        <taxon>Magnoliopsida</taxon>
        <taxon>eudicotyledons</taxon>
        <taxon>Gunneridae</taxon>
        <taxon>Pentapetalae</taxon>
        <taxon>rosids</taxon>
        <taxon>malvids</taxon>
        <taxon>Sapindales</taxon>
        <taxon>Meliaceae</taxon>
        <taxon>Melia</taxon>
    </lineage>
</organism>
<name>A0ACC1YNH6_MELAZ</name>
<dbReference type="EMBL" id="CM051395">
    <property type="protein sequence ID" value="KAJ4724929.1"/>
    <property type="molecule type" value="Genomic_DNA"/>
</dbReference>
<evidence type="ECO:0000313" key="1">
    <source>
        <dbReference type="EMBL" id="KAJ4724929.1"/>
    </source>
</evidence>
<protein>
    <submittedName>
        <fullName evidence="1">NF-kappa-B inhibitor-like protein</fullName>
    </submittedName>
</protein>
<reference evidence="1 2" key="1">
    <citation type="journal article" date="2023" name="Science">
        <title>Complex scaffold remodeling in plant triterpene biosynthesis.</title>
        <authorList>
            <person name="De La Pena R."/>
            <person name="Hodgson H."/>
            <person name="Liu J.C."/>
            <person name="Stephenson M.J."/>
            <person name="Martin A.C."/>
            <person name="Owen C."/>
            <person name="Harkess A."/>
            <person name="Leebens-Mack J."/>
            <person name="Jimenez L.E."/>
            <person name="Osbourn A."/>
            <person name="Sattely E.S."/>
        </authorList>
    </citation>
    <scope>NUCLEOTIDE SEQUENCE [LARGE SCALE GENOMIC DNA]</scope>
    <source>
        <strain evidence="2">cv. JPN11</strain>
        <tissue evidence="1">Leaf</tissue>
    </source>
</reference>
<evidence type="ECO:0000313" key="2">
    <source>
        <dbReference type="Proteomes" id="UP001164539"/>
    </source>
</evidence>